<comment type="caution">
    <text evidence="2">The sequence shown here is derived from an EMBL/GenBank/DDBJ whole genome shotgun (WGS) entry which is preliminary data.</text>
</comment>
<evidence type="ECO:0000313" key="3">
    <source>
        <dbReference type="Proteomes" id="UP000305238"/>
    </source>
</evidence>
<feature type="transmembrane region" description="Helical" evidence="1">
    <location>
        <begin position="40"/>
        <end position="62"/>
    </location>
</feature>
<dbReference type="EMBL" id="VCKZ01000259">
    <property type="protein sequence ID" value="TMR32657.1"/>
    <property type="molecule type" value="Genomic_DNA"/>
</dbReference>
<dbReference type="AlphaFoldDB" id="A0A5S4GI41"/>
<dbReference type="OrthoDB" id="3436005at2"/>
<reference evidence="2 3" key="1">
    <citation type="submission" date="2019-05" db="EMBL/GenBank/DDBJ databases">
        <title>Draft genome sequence of Actinomadura geliboluensis A8036.</title>
        <authorList>
            <person name="Saricaoglu S."/>
            <person name="Isik K."/>
        </authorList>
    </citation>
    <scope>NUCLEOTIDE SEQUENCE [LARGE SCALE GENOMIC DNA]</scope>
    <source>
        <strain evidence="2 3">A8036</strain>
    </source>
</reference>
<gene>
    <name evidence="2" type="ORF">ETD96_29135</name>
</gene>
<feature type="transmembrane region" description="Helical" evidence="1">
    <location>
        <begin position="12"/>
        <end position="34"/>
    </location>
</feature>
<evidence type="ECO:0000256" key="1">
    <source>
        <dbReference type="SAM" id="Phobius"/>
    </source>
</evidence>
<evidence type="ECO:0000313" key="2">
    <source>
        <dbReference type="EMBL" id="TMR32657.1"/>
    </source>
</evidence>
<sequence length="193" mass="20846">MFSVRDRVTWRGVWQLVAFGILFAASVAFVTGGAVRGTSVASVTFMVLGATGIALFGAGLLVSAGAMLARRPVLELDGDAVRRPARWPLPRSAGRSLPWDEVAAIAALRRGVPGTRRGEQDYVVFLPTAELVELARTSERPGLVALTMRDVPATAAAAPWCFPVEAGWDATLPEIVKEARRRRRVPVVDRRTK</sequence>
<accession>A0A5S4GI41</accession>
<keyword evidence="1" id="KW-0812">Transmembrane</keyword>
<keyword evidence="1" id="KW-1133">Transmembrane helix</keyword>
<keyword evidence="1" id="KW-0472">Membrane</keyword>
<dbReference type="Proteomes" id="UP000305238">
    <property type="component" value="Unassembled WGS sequence"/>
</dbReference>
<name>A0A5S4GI41_9ACTN</name>
<protein>
    <submittedName>
        <fullName evidence="2">Uncharacterized protein</fullName>
    </submittedName>
</protein>
<organism evidence="2 3">
    <name type="scientific">Actinomadura geliboluensis</name>
    <dbReference type="NCBI Taxonomy" id="882440"/>
    <lineage>
        <taxon>Bacteria</taxon>
        <taxon>Bacillati</taxon>
        <taxon>Actinomycetota</taxon>
        <taxon>Actinomycetes</taxon>
        <taxon>Streptosporangiales</taxon>
        <taxon>Thermomonosporaceae</taxon>
        <taxon>Actinomadura</taxon>
    </lineage>
</organism>
<keyword evidence="3" id="KW-1185">Reference proteome</keyword>
<proteinExistence type="predicted"/>